<dbReference type="AlphaFoldDB" id="A0A7S3HCV0"/>
<reference evidence="2" key="1">
    <citation type="submission" date="2021-01" db="EMBL/GenBank/DDBJ databases">
        <authorList>
            <person name="Corre E."/>
            <person name="Pelletier E."/>
            <person name="Niang G."/>
            <person name="Scheremetjew M."/>
            <person name="Finn R."/>
            <person name="Kale V."/>
            <person name="Holt S."/>
            <person name="Cochrane G."/>
            <person name="Meng A."/>
            <person name="Brown T."/>
            <person name="Cohen L."/>
        </authorList>
    </citation>
    <scope>NUCLEOTIDE SEQUENCE</scope>
    <source>
        <strain evidence="2">CCAP 955/1</strain>
    </source>
</reference>
<sequence length="656" mass="73087">MNQFILFAGGLLFGVLISVVFLMRNDNMTAQSTQREPVALSMRQPSIPSIPVAEEVVYLPPAHEFLKPVRNPAAIASPVELPVETATQPAVVAPVIPVGKPKWVPGKAGAFVSVDNTATAEKSPEKPAVDISPISMENLSRKEQKQLRREKMIQDKQLGDYIPGGAASGNLNKKQMKALLQKKKQQQNSEGNGSGVTASTSATSTGTSISSVTTINAPAKSQPVLTSKSKASALAAARENAIPSTYANDAIAKAVSKYHAQNEGEHSNSTLFIPSYSSAAAAQHKLPDMSMQKGPWEKDNLKLHFCNSQFEAYSASYLTTKQHMLAVASESFNLSWVNCEMASFIHMKASAKFYNNPKEEGVIIQSLDVLDFSVIHLSAYERSSHKHRDKLWKNRKDMIREWHNIDPVINAGKRLAYLNDPLVRTRNVTYLPEAQRTVVVMPFLGGAMGAGHSKLNNRYEYLKTCFWSLYEYFPHIVAGVTRQEDVDWCMKESGLPFFETILMPALPKSAGLPVGLTQQTKKRLQDGRWDFDYVFFTESDQILISRELPMMYAHLKTYPGHMLIPHRLMPYSNRVMAEAHNRDLSTAIDGAWAQQSCCMPRQNCQERKSWLPVADTKVPFINYYGLYVPLGNVNFLAESYRYCSLTQYVGEQAFCP</sequence>
<feature type="region of interest" description="Disordered" evidence="1">
    <location>
        <begin position="178"/>
        <end position="210"/>
    </location>
</feature>
<dbReference type="EMBL" id="HBIC01039941">
    <property type="protein sequence ID" value="CAE0291657.1"/>
    <property type="molecule type" value="Transcribed_RNA"/>
</dbReference>
<name>A0A7S3HCV0_9STRA</name>
<evidence type="ECO:0000256" key="1">
    <source>
        <dbReference type="SAM" id="MobiDB-lite"/>
    </source>
</evidence>
<gene>
    <name evidence="2" type="ORF">SELO1098_LOCUS20503</name>
</gene>
<proteinExistence type="predicted"/>
<feature type="compositionally biased region" description="Low complexity" evidence="1">
    <location>
        <begin position="195"/>
        <end position="210"/>
    </location>
</feature>
<evidence type="ECO:0000313" key="2">
    <source>
        <dbReference type="EMBL" id="CAE0291657.1"/>
    </source>
</evidence>
<organism evidence="2">
    <name type="scientific">Spumella elongata</name>
    <dbReference type="NCBI Taxonomy" id="89044"/>
    <lineage>
        <taxon>Eukaryota</taxon>
        <taxon>Sar</taxon>
        <taxon>Stramenopiles</taxon>
        <taxon>Ochrophyta</taxon>
        <taxon>Chrysophyceae</taxon>
        <taxon>Chromulinales</taxon>
        <taxon>Chromulinaceae</taxon>
        <taxon>Spumella</taxon>
    </lineage>
</organism>
<accession>A0A7S3HCV0</accession>
<protein>
    <submittedName>
        <fullName evidence="2">Uncharacterized protein</fullName>
    </submittedName>
</protein>